<dbReference type="Gene3D" id="3.40.30.10">
    <property type="entry name" value="Glutaredoxin"/>
    <property type="match status" value="1"/>
</dbReference>
<sequence length="312" mass="35475">MSSSSSSTPYAQSGQSITNYSLDKPSYQYTTSTTEFDDELMKRDIVTFEQCMMAKGATPEEARRLALLKQKEEQGEDLVEQHNQEELDPKKREDEDEDEFIANYRKKRLRELKQQRDGRFGEELFISRNDWSREVNEASCIRHNGNDGTWVIINLTTESQSTTSIQHDTTCRAVRQSIQSLATKYTDIKFVSIPFNSAIENWPVENLPTIFCYYGGKLRCQLVGVDEFGGHGVNVGRVEWRLKELGVLDGYEELFDLEFDPEPDVIDRVSENRVGRGGYSNNKGGFGGVSAELATAQNCNSEDDESDYDDVD</sequence>
<dbReference type="PANTHER" id="PTHR45809:SF3">
    <property type="entry name" value="VIRAL IAP-ASSOCIATED FACTOR HOMOLOG"/>
    <property type="match status" value="1"/>
</dbReference>
<dbReference type="InterPro" id="IPR051498">
    <property type="entry name" value="Phosducin-like_chap/apop_reg"/>
</dbReference>
<feature type="compositionally biased region" description="Polar residues" evidence="2">
    <location>
        <begin position="8"/>
        <end position="26"/>
    </location>
</feature>
<dbReference type="SUPFAM" id="SSF52833">
    <property type="entry name" value="Thioredoxin-like"/>
    <property type="match status" value="1"/>
</dbReference>
<evidence type="ECO:0000313" key="3">
    <source>
        <dbReference type="EMBL" id="CAD9327636.1"/>
    </source>
</evidence>
<organism evidence="3">
    <name type="scientific">Ditylum brightwellii</name>
    <dbReference type="NCBI Taxonomy" id="49249"/>
    <lineage>
        <taxon>Eukaryota</taxon>
        <taxon>Sar</taxon>
        <taxon>Stramenopiles</taxon>
        <taxon>Ochrophyta</taxon>
        <taxon>Bacillariophyta</taxon>
        <taxon>Mediophyceae</taxon>
        <taxon>Lithodesmiophycidae</taxon>
        <taxon>Lithodesmiales</taxon>
        <taxon>Lithodesmiaceae</taxon>
        <taxon>Ditylum</taxon>
    </lineage>
</organism>
<dbReference type="AlphaFoldDB" id="A0A6U3R1A1"/>
<dbReference type="GO" id="GO:0005737">
    <property type="term" value="C:cytoplasm"/>
    <property type="evidence" value="ECO:0007669"/>
    <property type="project" value="TreeGrafter"/>
</dbReference>
<feature type="region of interest" description="Disordered" evidence="2">
    <location>
        <begin position="1"/>
        <end position="26"/>
    </location>
</feature>
<comment type="similarity">
    <text evidence="1">Belongs to the phosducin family.</text>
</comment>
<gene>
    <name evidence="3" type="ORF">DBRI1063_LOCUS9801</name>
</gene>
<protein>
    <recommendedName>
        <fullName evidence="4">Phosducin thioredoxin-like domain-containing protein</fullName>
    </recommendedName>
</protein>
<evidence type="ECO:0000256" key="1">
    <source>
        <dbReference type="ARBA" id="ARBA00009686"/>
    </source>
</evidence>
<dbReference type="InterPro" id="IPR036249">
    <property type="entry name" value="Thioredoxin-like_sf"/>
</dbReference>
<dbReference type="GO" id="GO:0006457">
    <property type="term" value="P:protein folding"/>
    <property type="evidence" value="ECO:0007669"/>
    <property type="project" value="TreeGrafter"/>
</dbReference>
<evidence type="ECO:0008006" key="4">
    <source>
        <dbReference type="Google" id="ProtNLM"/>
    </source>
</evidence>
<name>A0A6U3R1A1_9STRA</name>
<evidence type="ECO:0000256" key="2">
    <source>
        <dbReference type="SAM" id="MobiDB-lite"/>
    </source>
</evidence>
<reference evidence="3" key="1">
    <citation type="submission" date="2021-01" db="EMBL/GenBank/DDBJ databases">
        <authorList>
            <person name="Corre E."/>
            <person name="Pelletier E."/>
            <person name="Niang G."/>
            <person name="Scheremetjew M."/>
            <person name="Finn R."/>
            <person name="Kale V."/>
            <person name="Holt S."/>
            <person name="Cochrane G."/>
            <person name="Meng A."/>
            <person name="Brown T."/>
            <person name="Cohen L."/>
        </authorList>
    </citation>
    <scope>NUCLEOTIDE SEQUENCE</scope>
    <source>
        <strain evidence="3">Pop2</strain>
    </source>
</reference>
<feature type="compositionally biased region" description="Basic and acidic residues" evidence="2">
    <location>
        <begin position="73"/>
        <end position="93"/>
    </location>
</feature>
<accession>A0A6U3R1A1</accession>
<dbReference type="PANTHER" id="PTHR45809">
    <property type="entry name" value="VIRAL IAP-ASSOCIATED FACTOR HOMOLOG"/>
    <property type="match status" value="1"/>
</dbReference>
<proteinExistence type="inferred from homology"/>
<feature type="region of interest" description="Disordered" evidence="2">
    <location>
        <begin position="73"/>
        <end position="98"/>
    </location>
</feature>
<dbReference type="EMBL" id="HBGN01015271">
    <property type="protein sequence ID" value="CAD9327636.1"/>
    <property type="molecule type" value="Transcribed_RNA"/>
</dbReference>